<accession>A0A6A4GDF9</accession>
<keyword evidence="1" id="KW-0694">RNA-binding</keyword>
<dbReference type="Gene3D" id="3.30.160.20">
    <property type="match status" value="1"/>
</dbReference>
<feature type="domain" description="DRBM" evidence="2">
    <location>
        <begin position="219"/>
        <end position="286"/>
    </location>
</feature>
<gene>
    <name evidence="3" type="ORF">BT96DRAFT_39723</name>
</gene>
<dbReference type="GO" id="GO:0003723">
    <property type="term" value="F:RNA binding"/>
    <property type="evidence" value="ECO:0007669"/>
    <property type="project" value="UniProtKB-UniRule"/>
</dbReference>
<dbReference type="OrthoDB" id="3062192at2759"/>
<dbReference type="AlphaFoldDB" id="A0A6A4GDF9"/>
<name>A0A6A4GDF9_9AGAR</name>
<organism evidence="3 4">
    <name type="scientific">Gymnopus androsaceus JB14</name>
    <dbReference type="NCBI Taxonomy" id="1447944"/>
    <lineage>
        <taxon>Eukaryota</taxon>
        <taxon>Fungi</taxon>
        <taxon>Dikarya</taxon>
        <taxon>Basidiomycota</taxon>
        <taxon>Agaricomycotina</taxon>
        <taxon>Agaricomycetes</taxon>
        <taxon>Agaricomycetidae</taxon>
        <taxon>Agaricales</taxon>
        <taxon>Marasmiineae</taxon>
        <taxon>Omphalotaceae</taxon>
        <taxon>Gymnopus</taxon>
    </lineage>
</organism>
<evidence type="ECO:0000313" key="4">
    <source>
        <dbReference type="Proteomes" id="UP000799118"/>
    </source>
</evidence>
<sequence length="286" mass="32360">MMRYNSSVYEPSIRKRAFQVIMGIVGGMDFEDLAFAVSEWHPSESHDLLKEMVLCFRLENGSDETGRLPSSYIQSQNSNTSKEAPLCNAFLLFIALVISFSQTPSFSKLVIHELDVLAFIAQTFPATVLNADSEFDSSIQNPLLPAKLVFCTLLEKLDPTVDSLDAPSIAQLTVILSTTALNSVSLEHVHPLRTVIHRYHHTRERRHSGHGNQHSNVTGDVHILNTVIQRYHYTKEFKDSHHGSEFFGYWLSIVYINNREYGRAIGRTRGEAREHAAHQALLVFHL</sequence>
<proteinExistence type="predicted"/>
<dbReference type="EMBL" id="ML770417">
    <property type="protein sequence ID" value="KAE9383544.1"/>
    <property type="molecule type" value="Genomic_DNA"/>
</dbReference>
<dbReference type="Proteomes" id="UP000799118">
    <property type="component" value="Unassembled WGS sequence"/>
</dbReference>
<evidence type="ECO:0000256" key="1">
    <source>
        <dbReference type="PROSITE-ProRule" id="PRU00266"/>
    </source>
</evidence>
<evidence type="ECO:0000259" key="2">
    <source>
        <dbReference type="PROSITE" id="PS50137"/>
    </source>
</evidence>
<protein>
    <recommendedName>
        <fullName evidence="2">DRBM domain-containing protein</fullName>
    </recommendedName>
</protein>
<keyword evidence="4" id="KW-1185">Reference proteome</keyword>
<dbReference type="PROSITE" id="PS50137">
    <property type="entry name" value="DS_RBD"/>
    <property type="match status" value="1"/>
</dbReference>
<reference evidence="3" key="1">
    <citation type="journal article" date="2019" name="Environ. Microbiol.">
        <title>Fungal ecological strategies reflected in gene transcription - a case study of two litter decomposers.</title>
        <authorList>
            <person name="Barbi F."/>
            <person name="Kohler A."/>
            <person name="Barry K."/>
            <person name="Baskaran P."/>
            <person name="Daum C."/>
            <person name="Fauchery L."/>
            <person name="Ihrmark K."/>
            <person name="Kuo A."/>
            <person name="LaButti K."/>
            <person name="Lipzen A."/>
            <person name="Morin E."/>
            <person name="Grigoriev I.V."/>
            <person name="Henrissat B."/>
            <person name="Lindahl B."/>
            <person name="Martin F."/>
        </authorList>
    </citation>
    <scope>NUCLEOTIDE SEQUENCE</scope>
    <source>
        <strain evidence="3">JB14</strain>
    </source>
</reference>
<dbReference type="InterPro" id="IPR014720">
    <property type="entry name" value="dsRBD_dom"/>
</dbReference>
<dbReference type="SUPFAM" id="SSF54768">
    <property type="entry name" value="dsRNA-binding domain-like"/>
    <property type="match status" value="1"/>
</dbReference>
<evidence type="ECO:0000313" key="3">
    <source>
        <dbReference type="EMBL" id="KAE9383544.1"/>
    </source>
</evidence>